<dbReference type="Pfam" id="PF12771">
    <property type="entry name" value="SusD-like_2"/>
    <property type="match status" value="1"/>
</dbReference>
<sequence length="529" mass="58733">MKNRTLKNSLGLISLGVSLIFNSCENYLDVNTDPNNPAKVEAASRIAGAITTSSGASQWRGTRELAAVMQYGGLQSASSGGYAAANWRFTASYFLWQNAYVNTMPNSVDLIRLGEEEGNLHFVGVGKTILALNFGLLTSQYGDIVFDDYYDGKNQIALTPKFNTQKEVYEKIQVLLDEAIVAFDNTTNNRPLNIKNGDLLYQGDVSKWKKFAWSLKARYYNHLSKKSSLYNADKVIEACSKGFDGDGMDAEFAYLSGGLLVDENPWSSWGGFESTTNPRYFAWTQFFVNMLTSFPVSNTLYDDPRVSKIMKPAASDGKYRGPGSGNFITNGQGVLADGSAGDATKTSPNDYGRFSKSGYYTNTTSPFGFITYSEVKFIEAEARLRKGDKSGAKVAFEEGVKANMRKLGVSGSEITAYWVSQKADGFDTKFEASLNNGLSYILRQKYISLCLNPETWNDMRRMDYSAAIYGPSLKRPKYLNTTVFDENNPNQWIQAMVYETNEQTRNPDAVGDNSEKSRLLTPTWINTAE</sequence>
<reference evidence="1" key="1">
    <citation type="submission" date="2020-10" db="EMBL/GenBank/DDBJ databases">
        <authorList>
            <person name="Lu T."/>
            <person name="Wang Q."/>
            <person name="Han X."/>
        </authorList>
    </citation>
    <scope>NUCLEOTIDE SEQUENCE</scope>
    <source>
        <strain evidence="1">WQ 366</strain>
    </source>
</reference>
<dbReference type="InterPro" id="IPR011990">
    <property type="entry name" value="TPR-like_helical_dom_sf"/>
</dbReference>
<dbReference type="Proteomes" id="UP001165302">
    <property type="component" value="Unassembled WGS sequence"/>
</dbReference>
<keyword evidence="1" id="KW-0449">Lipoprotein</keyword>
<dbReference type="InterPro" id="IPR041662">
    <property type="entry name" value="SusD-like_2"/>
</dbReference>
<dbReference type="EMBL" id="JADEYP010000020">
    <property type="protein sequence ID" value="MCA5005709.1"/>
    <property type="molecule type" value="Genomic_DNA"/>
</dbReference>
<keyword evidence="2" id="KW-1185">Reference proteome</keyword>
<name>A0ABS7Z9U5_9SPHI</name>
<dbReference type="RefSeq" id="WP_225553702.1">
    <property type="nucleotide sequence ID" value="NZ_JADEYP010000020.1"/>
</dbReference>
<accession>A0ABS7Z9U5</accession>
<gene>
    <name evidence="1" type="ORF">IPZ78_11150</name>
</gene>
<dbReference type="Gene3D" id="1.25.40.390">
    <property type="match status" value="1"/>
</dbReference>
<dbReference type="SUPFAM" id="SSF48452">
    <property type="entry name" value="TPR-like"/>
    <property type="match status" value="1"/>
</dbReference>
<comment type="caution">
    <text evidence="1">The sequence shown here is derived from an EMBL/GenBank/DDBJ whole genome shotgun (WGS) entry which is preliminary data.</text>
</comment>
<protein>
    <submittedName>
        <fullName evidence="1">SusD/RagB family nutrient-binding outer membrane lipoprotein</fullName>
    </submittedName>
</protein>
<evidence type="ECO:0000313" key="1">
    <source>
        <dbReference type="EMBL" id="MCA5005709.1"/>
    </source>
</evidence>
<organism evidence="1 2">
    <name type="scientific">Sphingobacterium bovistauri</name>
    <dbReference type="NCBI Taxonomy" id="2781959"/>
    <lineage>
        <taxon>Bacteria</taxon>
        <taxon>Pseudomonadati</taxon>
        <taxon>Bacteroidota</taxon>
        <taxon>Sphingobacteriia</taxon>
        <taxon>Sphingobacteriales</taxon>
        <taxon>Sphingobacteriaceae</taxon>
        <taxon>Sphingobacterium</taxon>
    </lineage>
</organism>
<evidence type="ECO:0000313" key="2">
    <source>
        <dbReference type="Proteomes" id="UP001165302"/>
    </source>
</evidence>
<proteinExistence type="predicted"/>